<keyword evidence="1" id="KW-0812">Transmembrane</keyword>
<gene>
    <name evidence="3" type="ORF">FHW16_000289</name>
</gene>
<feature type="domain" description="BON" evidence="2">
    <location>
        <begin position="26"/>
        <end position="94"/>
    </location>
</feature>
<feature type="transmembrane region" description="Helical" evidence="1">
    <location>
        <begin position="7"/>
        <end position="27"/>
    </location>
</feature>
<evidence type="ECO:0000313" key="4">
    <source>
        <dbReference type="Proteomes" id="UP000549052"/>
    </source>
</evidence>
<protein>
    <recommendedName>
        <fullName evidence="2">BON domain-containing protein</fullName>
    </recommendedName>
</protein>
<dbReference type="PROSITE" id="PS50914">
    <property type="entry name" value="BON"/>
    <property type="match status" value="1"/>
</dbReference>
<dbReference type="EMBL" id="JACGXN010000001">
    <property type="protein sequence ID" value="MBA8876607.1"/>
    <property type="molecule type" value="Genomic_DNA"/>
</dbReference>
<keyword evidence="1" id="KW-1133">Transmembrane helix</keyword>
<sequence>MHIVKSWFWPGIITVACLTTLAGWFLAEPIDRQLTDSVAAALEVDNSWASIEVDGRDLILKGVAPSEEALASALKIADETNGIRVVENAATLLPLVEPFSFVVTKSDQGVLLSGNVPYGDTRAKLLAAAENAMPGIDILDEMAVARGAPNGFVELANFALQQASQLVSGEISLAGETYGINGTAANAADYESITNALKTQLPGNGKVGEVKLAPPAVSNAG</sequence>
<dbReference type="Pfam" id="PF04972">
    <property type="entry name" value="BON"/>
    <property type="match status" value="1"/>
</dbReference>
<evidence type="ECO:0000259" key="2">
    <source>
        <dbReference type="PROSITE" id="PS50914"/>
    </source>
</evidence>
<proteinExistence type="predicted"/>
<dbReference type="AlphaFoldDB" id="A0A839EJC7"/>
<organism evidence="3 4">
    <name type="scientific">Phyllobacterium myrsinacearum</name>
    <dbReference type="NCBI Taxonomy" id="28101"/>
    <lineage>
        <taxon>Bacteria</taxon>
        <taxon>Pseudomonadati</taxon>
        <taxon>Pseudomonadota</taxon>
        <taxon>Alphaproteobacteria</taxon>
        <taxon>Hyphomicrobiales</taxon>
        <taxon>Phyllobacteriaceae</taxon>
        <taxon>Phyllobacterium</taxon>
    </lineage>
</organism>
<accession>A0A839EJC7</accession>
<evidence type="ECO:0000256" key="1">
    <source>
        <dbReference type="SAM" id="Phobius"/>
    </source>
</evidence>
<dbReference type="InterPro" id="IPR007055">
    <property type="entry name" value="BON_dom"/>
</dbReference>
<comment type="caution">
    <text evidence="3">The sequence shown here is derived from an EMBL/GenBank/DDBJ whole genome shotgun (WGS) entry which is preliminary data.</text>
</comment>
<keyword evidence="1" id="KW-0472">Membrane</keyword>
<dbReference type="Proteomes" id="UP000549052">
    <property type="component" value="Unassembled WGS sequence"/>
</dbReference>
<dbReference type="PROSITE" id="PS51257">
    <property type="entry name" value="PROKAR_LIPOPROTEIN"/>
    <property type="match status" value="1"/>
</dbReference>
<dbReference type="Gene3D" id="3.40.1520.20">
    <property type="match status" value="1"/>
</dbReference>
<evidence type="ECO:0000313" key="3">
    <source>
        <dbReference type="EMBL" id="MBA8876607.1"/>
    </source>
</evidence>
<dbReference type="RefSeq" id="WP_182547387.1">
    <property type="nucleotide sequence ID" value="NZ_JACGXN010000001.1"/>
</dbReference>
<reference evidence="3 4" key="1">
    <citation type="submission" date="2020-07" db="EMBL/GenBank/DDBJ databases">
        <title>Genomic Encyclopedia of Type Strains, Phase IV (KMG-V): Genome sequencing to study the core and pangenomes of soil and plant-associated prokaryotes.</title>
        <authorList>
            <person name="Whitman W."/>
        </authorList>
    </citation>
    <scope>NUCLEOTIDE SEQUENCE [LARGE SCALE GENOMIC DNA]</scope>
    <source>
        <strain evidence="3 4">AN3</strain>
    </source>
</reference>
<keyword evidence="4" id="KW-1185">Reference proteome</keyword>
<name>A0A839EJC7_9HYPH</name>